<organism evidence="1 2">
    <name type="scientific">Candidatus Woesebacteria bacterium RBG_13_36_22</name>
    <dbReference type="NCBI Taxonomy" id="1802478"/>
    <lineage>
        <taxon>Bacteria</taxon>
        <taxon>Candidatus Woeseibacteriota</taxon>
    </lineage>
</organism>
<dbReference type="Proteomes" id="UP000176939">
    <property type="component" value="Unassembled WGS sequence"/>
</dbReference>
<dbReference type="EMBL" id="MGFQ01000024">
    <property type="protein sequence ID" value="OGM09180.1"/>
    <property type="molecule type" value="Genomic_DNA"/>
</dbReference>
<reference evidence="1 2" key="1">
    <citation type="journal article" date="2016" name="Nat. Commun.">
        <title>Thousands of microbial genomes shed light on interconnected biogeochemical processes in an aquifer system.</title>
        <authorList>
            <person name="Anantharaman K."/>
            <person name="Brown C.T."/>
            <person name="Hug L.A."/>
            <person name="Sharon I."/>
            <person name="Castelle C.J."/>
            <person name="Probst A.J."/>
            <person name="Thomas B.C."/>
            <person name="Singh A."/>
            <person name="Wilkins M.J."/>
            <person name="Karaoz U."/>
            <person name="Brodie E.L."/>
            <person name="Williams K.H."/>
            <person name="Hubbard S.S."/>
            <person name="Banfield J.F."/>
        </authorList>
    </citation>
    <scope>NUCLEOTIDE SEQUENCE [LARGE SCALE GENOMIC DNA]</scope>
</reference>
<accession>A0A1F7X266</accession>
<name>A0A1F7X266_9BACT</name>
<dbReference type="AlphaFoldDB" id="A0A1F7X266"/>
<protein>
    <submittedName>
        <fullName evidence="1">Uncharacterized protein</fullName>
    </submittedName>
</protein>
<sequence length="204" mass="21599">MSEKRGGDIMALNIRKVGEVADGSVTEAKLADGAVTTPKIANDAVDNSKLADGAVLEAKLADLAISTGKLKDSVVTLAKANDDVKVVTFVGDETELNVEGDVEVGLKEFSFSKKVGVVEPVKMRVVATLKTNDELNTATAKIYIDDEVGARATMESTSETYELVSGEFDISDLVGGKHKALLKMKSSDPAGIAYTDYLDILLVK</sequence>
<evidence type="ECO:0000313" key="2">
    <source>
        <dbReference type="Proteomes" id="UP000176939"/>
    </source>
</evidence>
<comment type="caution">
    <text evidence="1">The sequence shown here is derived from an EMBL/GenBank/DDBJ whole genome shotgun (WGS) entry which is preliminary data.</text>
</comment>
<evidence type="ECO:0000313" key="1">
    <source>
        <dbReference type="EMBL" id="OGM09180.1"/>
    </source>
</evidence>
<gene>
    <name evidence="1" type="ORF">A2Z67_04540</name>
</gene>
<proteinExistence type="predicted"/>